<feature type="compositionally biased region" description="Polar residues" evidence="1">
    <location>
        <begin position="12"/>
        <end position="25"/>
    </location>
</feature>
<feature type="region of interest" description="Disordered" evidence="1">
    <location>
        <begin position="454"/>
        <end position="491"/>
    </location>
</feature>
<protein>
    <submittedName>
        <fullName evidence="2">Uncharacterized protein</fullName>
    </submittedName>
</protein>
<feature type="region of interest" description="Disordered" evidence="1">
    <location>
        <begin position="1"/>
        <end position="25"/>
    </location>
</feature>
<evidence type="ECO:0000313" key="2">
    <source>
        <dbReference type="EMBL" id="KAK4085914.1"/>
    </source>
</evidence>
<name>A0ABR0BPG7_PURLI</name>
<proteinExistence type="predicted"/>
<dbReference type="Proteomes" id="UP001287286">
    <property type="component" value="Unassembled WGS sequence"/>
</dbReference>
<evidence type="ECO:0000313" key="3">
    <source>
        <dbReference type="Proteomes" id="UP001287286"/>
    </source>
</evidence>
<feature type="region of interest" description="Disordered" evidence="1">
    <location>
        <begin position="614"/>
        <end position="635"/>
    </location>
</feature>
<feature type="region of interest" description="Disordered" evidence="1">
    <location>
        <begin position="648"/>
        <end position="717"/>
    </location>
</feature>
<feature type="compositionally biased region" description="Polar residues" evidence="1">
    <location>
        <begin position="280"/>
        <end position="291"/>
    </location>
</feature>
<organism evidence="2 3">
    <name type="scientific">Purpureocillium lilacinum</name>
    <name type="common">Paecilomyces lilacinus</name>
    <dbReference type="NCBI Taxonomy" id="33203"/>
    <lineage>
        <taxon>Eukaryota</taxon>
        <taxon>Fungi</taxon>
        <taxon>Dikarya</taxon>
        <taxon>Ascomycota</taxon>
        <taxon>Pezizomycotina</taxon>
        <taxon>Sordariomycetes</taxon>
        <taxon>Hypocreomycetidae</taxon>
        <taxon>Hypocreales</taxon>
        <taxon>Ophiocordycipitaceae</taxon>
        <taxon>Purpureocillium</taxon>
    </lineage>
</organism>
<dbReference type="EMBL" id="JAWRVI010000045">
    <property type="protein sequence ID" value="KAK4085914.1"/>
    <property type="molecule type" value="Genomic_DNA"/>
</dbReference>
<feature type="region of interest" description="Disordered" evidence="1">
    <location>
        <begin position="240"/>
        <end position="292"/>
    </location>
</feature>
<accession>A0ABR0BPG7</accession>
<comment type="caution">
    <text evidence="2">The sequence shown here is derived from an EMBL/GenBank/DDBJ whole genome shotgun (WGS) entry which is preliminary data.</text>
</comment>
<gene>
    <name evidence="2" type="ORF">Purlil1_9655</name>
</gene>
<sequence length="717" mass="78290">MSSKDATDAETWENQPRAEQTCSEANDSNQLQGFCTCVVSKLRDDENGIPHDEAVKRGHRVIVAVVVLVALPHQSKRLGASPERQRPFSCQASSAPATQWFQARAQATGAVLGADWPAGAGEAPWPAARDSADSRRGGIAMGPPNGRSGVDSGADSAGGVVYLGARDRGPDKGILDRMPNGSAAGFHQTGQTWTWTVGFCSTAGGAGAALSGWASSRFQAVLGSIACGRPPNGLRCTGKETPGGRGHLGAIQPLTQPLQRARRPADHDPASNQRRRCATPPSQNSSAWSAQTTTTTTHVLRLLLDILQPRLHRRQLRPDINIHVNVYADIDIDIGIVDTLLLTPVITELSQFRPPINLSPTASPNMDASAADAIGAALPATVIHNRHLPRRQGRIFRRSFNHTIRGNAKRLAQANDPHLVYETLGVPSVFEQEPLPSARNGTLRVHLESDLRKQYGAARPLPRQRCRNNPTNRGRLCGQDEDEGRDLAHSEIPLPSDRFRLVRRPTLEREEAFRDASTAKGKVRVRRDPTARDNDDEQVAELYRMGLLYDDSDRRAVGEDTVFNLNSIQHEQPVYSIRPAKRARKGTKAGYNLHLDLSFSDLGDDTAIAQFFPSNDDNNYHLETSGDEDIQHSPRQSYPPLRVVYELAGSGQPPSFDVDTSQPPDLVTDTLSDYDCFSESDLDDTPSQREMRLSAVDGRSHPNASPDETWVVLGDDS</sequence>
<reference evidence="2 3" key="1">
    <citation type="journal article" date="2024" name="Microbiol. Resour. Announc.">
        <title>Genome annotations for the ascomycete fungi Trichoderma harzianum, Trichoderma aggressivum, and Purpureocillium lilacinum.</title>
        <authorList>
            <person name="Beijen E.P.W."/>
            <person name="Ohm R.A."/>
        </authorList>
    </citation>
    <scope>NUCLEOTIDE SEQUENCE [LARGE SCALE GENOMIC DNA]</scope>
    <source>
        <strain evidence="2 3">CBS 150709</strain>
    </source>
</reference>
<keyword evidence="3" id="KW-1185">Reference proteome</keyword>
<feature type="region of interest" description="Disordered" evidence="1">
    <location>
        <begin position="512"/>
        <end position="532"/>
    </location>
</feature>
<evidence type="ECO:0000256" key="1">
    <source>
        <dbReference type="SAM" id="MobiDB-lite"/>
    </source>
</evidence>